<evidence type="ECO:0000313" key="3">
    <source>
        <dbReference type="RefSeq" id="XP_026076548.1"/>
    </source>
</evidence>
<name>A0A6P6KW75_CARAU</name>
<reference evidence="3" key="1">
    <citation type="submission" date="2025-08" db="UniProtKB">
        <authorList>
            <consortium name="RefSeq"/>
        </authorList>
    </citation>
    <scope>IDENTIFICATION</scope>
    <source>
        <strain evidence="3">Wakin</strain>
        <tissue evidence="3">Muscle</tissue>
    </source>
</reference>
<feature type="compositionally biased region" description="Low complexity" evidence="1">
    <location>
        <begin position="543"/>
        <end position="555"/>
    </location>
</feature>
<gene>
    <name evidence="3" type="primary">LOC113054946</name>
</gene>
<feature type="compositionally biased region" description="Low complexity" evidence="1">
    <location>
        <begin position="389"/>
        <end position="402"/>
    </location>
</feature>
<evidence type="ECO:0000313" key="2">
    <source>
        <dbReference type="Proteomes" id="UP000515129"/>
    </source>
</evidence>
<dbReference type="KEGG" id="caua:113054946"/>
<feature type="compositionally biased region" description="Low complexity" evidence="1">
    <location>
        <begin position="370"/>
        <end position="382"/>
    </location>
</feature>
<feature type="region of interest" description="Disordered" evidence="1">
    <location>
        <begin position="1"/>
        <end position="97"/>
    </location>
</feature>
<feature type="compositionally biased region" description="Basic and acidic residues" evidence="1">
    <location>
        <begin position="233"/>
        <end position="258"/>
    </location>
</feature>
<dbReference type="GeneID" id="113054946"/>
<feature type="compositionally biased region" description="Polar residues" evidence="1">
    <location>
        <begin position="507"/>
        <end position="524"/>
    </location>
</feature>
<feature type="region of interest" description="Disordered" evidence="1">
    <location>
        <begin position="117"/>
        <end position="173"/>
    </location>
</feature>
<sequence length="615" mass="68045">MKEQREQDSGYFSLGRSAVRRAFPDQSPSAPYRHLERGHPLPSNKSPEPKATIPFRNPDLGVPSERRTSEFQNAAQLAKNNPPQYPPEELDLSLEDKALAGPRALSYTPINQDESFWASSRKDGRNAHTSPLWQSGTLNSSQRGSGLSRSSSPSRSTSVFRRGESDQDQASVSLAHNRYSGNLRSFASTVGSISSINKSQSYMDLRGTLQEPETNSSFIGSTENHGSSSPSRRSYDSPAVRKTEAKSPSYEHGHDREGLSSSSLKSRYDSRSQSHVGRLETNVSSNQTQESRRSASPVRKGYGAPNQSDRQSISNGWSYDRKSPSPSRRSYEMQSQATVKKPEARSSLHSYSRDSRHSSPNRGPHQNPGPSSLHKSKTSPSSYNRGPESCSPSPLAQSQSPPRKSESGWSSTVSALMREIADHASLRNTMSDRTGSTSYLRKTLSGQSQQESNPSSGRWRGSSHSLHSQSVSNNCFPSHHSREEKQISSFTRSASDSRETPQDRNKGSSVRQNPEVKSSMSNHLRAQRPHRSSSPPVQRHTSSHSSVDSESGHLSAGSLGHDPREDSMMTDLPKVKAVFQREDPSHLRKTESRQKQELPRYKPASHSQSKAPHWE</sequence>
<accession>A0A6P6KW75</accession>
<feature type="compositionally biased region" description="Basic and acidic residues" evidence="1">
    <location>
        <begin position="579"/>
        <end position="600"/>
    </location>
</feature>
<feature type="compositionally biased region" description="Polar residues" evidence="1">
    <location>
        <begin position="305"/>
        <end position="317"/>
    </location>
</feature>
<keyword evidence="2" id="KW-1185">Reference proteome</keyword>
<protein>
    <submittedName>
        <fullName evidence="3">Serine/arginine repetitive matrix protein 2-like</fullName>
    </submittedName>
</protein>
<organism evidence="2 3">
    <name type="scientific">Carassius auratus</name>
    <name type="common">Goldfish</name>
    <dbReference type="NCBI Taxonomy" id="7957"/>
    <lineage>
        <taxon>Eukaryota</taxon>
        <taxon>Metazoa</taxon>
        <taxon>Chordata</taxon>
        <taxon>Craniata</taxon>
        <taxon>Vertebrata</taxon>
        <taxon>Euteleostomi</taxon>
        <taxon>Actinopterygii</taxon>
        <taxon>Neopterygii</taxon>
        <taxon>Teleostei</taxon>
        <taxon>Ostariophysi</taxon>
        <taxon>Cypriniformes</taxon>
        <taxon>Cyprinidae</taxon>
        <taxon>Cyprininae</taxon>
        <taxon>Carassius</taxon>
    </lineage>
</organism>
<dbReference type="RefSeq" id="XP_026076548.1">
    <property type="nucleotide sequence ID" value="XM_026220763.1"/>
</dbReference>
<proteinExistence type="predicted"/>
<feature type="compositionally biased region" description="Polar residues" evidence="1">
    <location>
        <begin position="426"/>
        <end position="456"/>
    </location>
</feature>
<feature type="compositionally biased region" description="Polar residues" evidence="1">
    <location>
        <begin position="127"/>
        <end position="139"/>
    </location>
</feature>
<feature type="compositionally biased region" description="Low complexity" evidence="1">
    <location>
        <begin position="140"/>
        <end position="160"/>
    </location>
</feature>
<feature type="compositionally biased region" description="Low complexity" evidence="1">
    <location>
        <begin position="462"/>
        <end position="472"/>
    </location>
</feature>
<evidence type="ECO:0000256" key="1">
    <source>
        <dbReference type="SAM" id="MobiDB-lite"/>
    </source>
</evidence>
<feature type="compositionally biased region" description="Basic and acidic residues" evidence="1">
    <location>
        <begin position="340"/>
        <end position="357"/>
    </location>
</feature>
<feature type="compositionally biased region" description="Polar residues" evidence="1">
    <location>
        <begin position="324"/>
        <end position="338"/>
    </location>
</feature>
<dbReference type="Proteomes" id="UP000515129">
    <property type="component" value="Chromosome 3"/>
</dbReference>
<dbReference type="AlphaFoldDB" id="A0A6P6KW75"/>
<feature type="region of interest" description="Disordered" evidence="1">
    <location>
        <begin position="204"/>
        <end position="615"/>
    </location>
</feature>
<dbReference type="OrthoDB" id="9942268at2759"/>
<feature type="compositionally biased region" description="Polar residues" evidence="1">
    <location>
        <begin position="605"/>
        <end position="615"/>
    </location>
</feature>
<feature type="compositionally biased region" description="Basic and acidic residues" evidence="1">
    <location>
        <begin position="495"/>
        <end position="506"/>
    </location>
</feature>
<feature type="compositionally biased region" description="Polar residues" evidence="1">
    <location>
        <begin position="211"/>
        <end position="226"/>
    </location>
</feature>
<feature type="compositionally biased region" description="Polar residues" evidence="1">
    <location>
        <begin position="70"/>
        <end position="82"/>
    </location>
</feature>